<dbReference type="EMBL" id="AOHC02000015">
    <property type="protein sequence ID" value="EMY78986.1"/>
    <property type="molecule type" value="Genomic_DNA"/>
</dbReference>
<organism evidence="1 2">
    <name type="scientific">Leptospira weilii serovar Ranarum str. ICFT</name>
    <dbReference type="NCBI Taxonomy" id="1218598"/>
    <lineage>
        <taxon>Bacteria</taxon>
        <taxon>Pseudomonadati</taxon>
        <taxon>Spirochaetota</taxon>
        <taxon>Spirochaetia</taxon>
        <taxon>Leptospirales</taxon>
        <taxon>Leptospiraceae</taxon>
        <taxon>Leptospira</taxon>
    </lineage>
</organism>
<gene>
    <name evidence="1" type="ORF">LEP1GSC060_0828</name>
</gene>
<reference evidence="1" key="1">
    <citation type="submission" date="2013-03" db="EMBL/GenBank/DDBJ databases">
        <authorList>
            <person name="Harkins D.M."/>
            <person name="Durkin A.S."/>
            <person name="Brinkac L.M."/>
            <person name="Haft D.H."/>
            <person name="Selengut J.D."/>
            <person name="Sanka R."/>
            <person name="DePew J."/>
            <person name="Purushe J."/>
            <person name="Hartskeerl R.A."/>
            <person name="Ahmed A."/>
            <person name="van der Linden H."/>
            <person name="Goris M.G.A."/>
            <person name="Vinetz J.M."/>
            <person name="Sutton G.G."/>
            <person name="Nierman W.C."/>
            <person name="Fouts D.E."/>
        </authorList>
    </citation>
    <scope>NUCLEOTIDE SEQUENCE [LARGE SCALE GENOMIC DNA]</scope>
    <source>
        <strain evidence="1">ICFT</strain>
    </source>
</reference>
<name>N1WFH3_9LEPT</name>
<protein>
    <submittedName>
        <fullName evidence="1">Uncharacterized protein</fullName>
    </submittedName>
</protein>
<evidence type="ECO:0000313" key="2">
    <source>
        <dbReference type="Proteomes" id="UP000012313"/>
    </source>
</evidence>
<comment type="caution">
    <text evidence="1">The sequence shown here is derived from an EMBL/GenBank/DDBJ whole genome shotgun (WGS) entry which is preliminary data.</text>
</comment>
<dbReference type="Proteomes" id="UP000012313">
    <property type="component" value="Unassembled WGS sequence"/>
</dbReference>
<proteinExistence type="predicted"/>
<sequence length="61" mass="7003">MEIYFKILKNHLGNLFPKIGFSKIKYDSCRNTCVLSYIKTKPLAISQNVPFEFKSFSASPV</sequence>
<accession>N1WFH3</accession>
<keyword evidence="2" id="KW-1185">Reference proteome</keyword>
<evidence type="ECO:0000313" key="1">
    <source>
        <dbReference type="EMBL" id="EMY78986.1"/>
    </source>
</evidence>
<dbReference type="AlphaFoldDB" id="N1WFH3"/>